<evidence type="ECO:0000313" key="1">
    <source>
        <dbReference type="EMBL" id="TLD69061.1"/>
    </source>
</evidence>
<dbReference type="Proteomes" id="UP000306196">
    <property type="component" value="Unassembled WGS sequence"/>
</dbReference>
<dbReference type="EMBL" id="VAUV01000016">
    <property type="protein sequence ID" value="TLD69061.1"/>
    <property type="molecule type" value="Genomic_DNA"/>
</dbReference>
<name>A0A5R8K9T3_9BACT</name>
<organism evidence="1 2">
    <name type="scientific">Phragmitibacter flavus</name>
    <dbReference type="NCBI Taxonomy" id="2576071"/>
    <lineage>
        <taxon>Bacteria</taxon>
        <taxon>Pseudomonadati</taxon>
        <taxon>Verrucomicrobiota</taxon>
        <taxon>Verrucomicrobiia</taxon>
        <taxon>Verrucomicrobiales</taxon>
        <taxon>Verrucomicrobiaceae</taxon>
        <taxon>Phragmitibacter</taxon>
    </lineage>
</organism>
<keyword evidence="2" id="KW-1185">Reference proteome</keyword>
<dbReference type="AlphaFoldDB" id="A0A5R8K9T3"/>
<proteinExistence type="predicted"/>
<accession>A0A5R8K9T3</accession>
<reference evidence="1 2" key="1">
    <citation type="submission" date="2019-05" db="EMBL/GenBank/DDBJ databases">
        <title>Verrucobacter flavum gen. nov., sp. nov. a new member of the family Verrucomicrobiaceae.</title>
        <authorList>
            <person name="Szuroczki S."/>
            <person name="Abbaszade G."/>
            <person name="Szabo A."/>
            <person name="Felfoldi T."/>
            <person name="Schumann P."/>
            <person name="Boka K."/>
            <person name="Keki Z."/>
            <person name="Toumi M."/>
            <person name="Toth E."/>
        </authorList>
    </citation>
    <scope>NUCLEOTIDE SEQUENCE [LARGE SCALE GENOMIC DNA]</scope>
    <source>
        <strain evidence="1 2">MG-N-17</strain>
    </source>
</reference>
<evidence type="ECO:0000313" key="2">
    <source>
        <dbReference type="Proteomes" id="UP000306196"/>
    </source>
</evidence>
<gene>
    <name evidence="1" type="ORF">FEM03_19525</name>
</gene>
<protein>
    <submittedName>
        <fullName evidence="1">Uncharacterized protein</fullName>
    </submittedName>
</protein>
<comment type="caution">
    <text evidence="1">The sequence shown here is derived from an EMBL/GenBank/DDBJ whole genome shotgun (WGS) entry which is preliminary data.</text>
</comment>
<sequence>MSVKKFGEERSRDSNKTRADYAGRYEVNDANAYGLRSLMDLDGVHRGTGKRLMTLQWVGASLRGEYFENGERVSSAMITESRDFSMENGRLVRKRSFGRGEDNPYTVEVGIHEGRSIEWYLDGYGDLVYRSTVSGSELLFGVAPVYGKQTSYLVFKRLK</sequence>